<organism evidence="1">
    <name type="scientific">hydrothermal vent metagenome</name>
    <dbReference type="NCBI Taxonomy" id="652676"/>
    <lineage>
        <taxon>unclassified sequences</taxon>
        <taxon>metagenomes</taxon>
        <taxon>ecological metagenomes</taxon>
    </lineage>
</organism>
<evidence type="ECO:0000313" key="1">
    <source>
        <dbReference type="EMBL" id="VAW72923.1"/>
    </source>
</evidence>
<protein>
    <recommendedName>
        <fullName evidence="2">Nucleotidyl transferase AbiEii/AbiGii toxin family protein</fullName>
    </recommendedName>
</protein>
<proteinExistence type="predicted"/>
<accession>A0A3B0Y961</accession>
<dbReference type="Gene3D" id="3.10.450.620">
    <property type="entry name" value="JHP933, nucleotidyltransferase-like core domain"/>
    <property type="match status" value="1"/>
</dbReference>
<dbReference type="InterPro" id="IPR014942">
    <property type="entry name" value="AbiEii"/>
</dbReference>
<dbReference type="Pfam" id="PF08843">
    <property type="entry name" value="AbiEii"/>
    <property type="match status" value="1"/>
</dbReference>
<sequence length="318" mass="36616">MPPDTCLHERSDFPELIRVVAGERGLLPALVEKDYWIMHCLYGLSAQGFTFELKGGTSLSKGFGIIHRFSEDIDIRIDPACAPFDVFSAMNQTKKARHIESRKQFYDWLADTIQIGGINNIVRDHVFDDEKYRSGGVRLHYDTTFDSPSGLKEGILLEVGFDDTQPNMSRTISSWAYDRAQETDITVMDNRATDVPCYHPGYTFVEKLQTVSTKFRQQQDNGKMPPNFLRHYYDISQLLDHPDVIAFIGTPEYQARKEHRFRKDDNLVIAENEAFLLSNPETRKQYTLAYQATVSLYFGEQIPFNAILKKIQSHRDKL</sequence>
<gene>
    <name evidence="1" type="ORF">MNBD_GAMMA14-1371</name>
</gene>
<dbReference type="EMBL" id="UOFM01000043">
    <property type="protein sequence ID" value="VAW72923.1"/>
    <property type="molecule type" value="Genomic_DNA"/>
</dbReference>
<evidence type="ECO:0008006" key="2">
    <source>
        <dbReference type="Google" id="ProtNLM"/>
    </source>
</evidence>
<reference evidence="1" key="1">
    <citation type="submission" date="2018-06" db="EMBL/GenBank/DDBJ databases">
        <authorList>
            <person name="Zhirakovskaya E."/>
        </authorList>
    </citation>
    <scope>NUCLEOTIDE SEQUENCE</scope>
</reference>
<name>A0A3B0Y961_9ZZZZ</name>
<dbReference type="AlphaFoldDB" id="A0A3B0Y961"/>